<dbReference type="Proteomes" id="UP000053342">
    <property type="component" value="Unassembled WGS sequence"/>
</dbReference>
<evidence type="ECO:0000313" key="2">
    <source>
        <dbReference type="Proteomes" id="UP000053342"/>
    </source>
</evidence>
<reference evidence="1 2" key="1">
    <citation type="submission" date="2015-01" db="EMBL/GenBank/DDBJ databases">
        <title>The Genome Sequence of Exophiala oligosperma CBS72588.</title>
        <authorList>
            <consortium name="The Broad Institute Genomics Platform"/>
            <person name="Cuomo C."/>
            <person name="de Hoog S."/>
            <person name="Gorbushina A."/>
            <person name="Stielow B."/>
            <person name="Teixiera M."/>
            <person name="Abouelleil A."/>
            <person name="Chapman S.B."/>
            <person name="Priest M."/>
            <person name="Young S.K."/>
            <person name="Wortman J."/>
            <person name="Nusbaum C."/>
            <person name="Birren B."/>
        </authorList>
    </citation>
    <scope>NUCLEOTIDE SEQUENCE [LARGE SCALE GENOMIC DNA]</scope>
    <source>
        <strain evidence="1 2">CBS 72588</strain>
    </source>
</reference>
<accession>A0A0D2DYH8</accession>
<sequence>MHVLKILVSSDWTTGVLKRDLRGTDGDLSQSQGRKSPSPCFVTRNGWRLCDSHVRTLMKCSSIPGPALQALFTALLIRSPTLPRLASIHRASSCSPQLTPPAATAEKATYP</sequence>
<evidence type="ECO:0000313" key="1">
    <source>
        <dbReference type="EMBL" id="KIW40579.1"/>
    </source>
</evidence>
<dbReference type="HOGENOM" id="CLU_172687_0_0_1"/>
<organism evidence="1 2">
    <name type="scientific">Exophiala oligosperma</name>
    <dbReference type="NCBI Taxonomy" id="215243"/>
    <lineage>
        <taxon>Eukaryota</taxon>
        <taxon>Fungi</taxon>
        <taxon>Dikarya</taxon>
        <taxon>Ascomycota</taxon>
        <taxon>Pezizomycotina</taxon>
        <taxon>Eurotiomycetes</taxon>
        <taxon>Chaetothyriomycetidae</taxon>
        <taxon>Chaetothyriales</taxon>
        <taxon>Herpotrichiellaceae</taxon>
        <taxon>Exophiala</taxon>
    </lineage>
</organism>
<name>A0A0D2DYH8_9EURO</name>
<dbReference type="EMBL" id="KN847338">
    <property type="protein sequence ID" value="KIW40579.1"/>
    <property type="molecule type" value="Genomic_DNA"/>
</dbReference>
<dbReference type="GeneID" id="27359838"/>
<dbReference type="AlphaFoldDB" id="A0A0D2DYH8"/>
<protein>
    <submittedName>
        <fullName evidence="1">Uncharacterized protein</fullName>
    </submittedName>
</protein>
<dbReference type="RefSeq" id="XP_016260795.1">
    <property type="nucleotide sequence ID" value="XM_016409041.1"/>
</dbReference>
<proteinExistence type="predicted"/>
<keyword evidence="2" id="KW-1185">Reference proteome</keyword>
<dbReference type="VEuPathDB" id="FungiDB:PV06_07764"/>
<gene>
    <name evidence="1" type="ORF">PV06_07764</name>
</gene>